<organism evidence="2">
    <name type="scientific">Rosellinia necatrix</name>
    <name type="common">White root-rot fungus</name>
    <dbReference type="NCBI Taxonomy" id="77044"/>
    <lineage>
        <taxon>Eukaryota</taxon>
        <taxon>Fungi</taxon>
        <taxon>Dikarya</taxon>
        <taxon>Ascomycota</taxon>
        <taxon>Pezizomycotina</taxon>
        <taxon>Sordariomycetes</taxon>
        <taxon>Xylariomycetidae</taxon>
        <taxon>Xylariales</taxon>
        <taxon>Xylariaceae</taxon>
        <taxon>Rosellinia</taxon>
    </lineage>
</organism>
<gene>
    <name evidence="2" type="ORF">SAMD00023353_7300270</name>
</gene>
<evidence type="ECO:0000259" key="1">
    <source>
        <dbReference type="Pfam" id="PF06985"/>
    </source>
</evidence>
<dbReference type="OrthoDB" id="47007at2759"/>
<dbReference type="PANTHER" id="PTHR33112">
    <property type="entry name" value="DOMAIN PROTEIN, PUTATIVE-RELATED"/>
    <property type="match status" value="1"/>
</dbReference>
<dbReference type="STRING" id="77044.A0A1W2TUD4"/>
<dbReference type="Proteomes" id="UP000054516">
    <property type="component" value="Unassembled WGS sequence"/>
</dbReference>
<keyword evidence="3" id="KW-1185">Reference proteome</keyword>
<evidence type="ECO:0000313" key="2">
    <source>
        <dbReference type="EMBL" id="GAP92189.1"/>
    </source>
</evidence>
<dbReference type="AlphaFoldDB" id="A0A1W2TUD4"/>
<protein>
    <submittedName>
        <fullName evidence="2">Putative heterokaryon incompatibility protein</fullName>
    </submittedName>
</protein>
<feature type="domain" description="Heterokaryon incompatibility" evidence="1">
    <location>
        <begin position="293"/>
        <end position="480"/>
    </location>
</feature>
<dbReference type="EMBL" id="DF977518">
    <property type="protein sequence ID" value="GAP92189.1"/>
    <property type="molecule type" value="Genomic_DNA"/>
</dbReference>
<accession>A0A1W2TUD4</accession>
<dbReference type="PANTHER" id="PTHR33112:SF16">
    <property type="entry name" value="HETEROKARYON INCOMPATIBILITY DOMAIN-CONTAINING PROTEIN"/>
    <property type="match status" value="1"/>
</dbReference>
<reference evidence="2" key="1">
    <citation type="submission" date="2016-03" db="EMBL/GenBank/DDBJ databases">
        <title>Draft genome sequence of Rosellinia necatrix.</title>
        <authorList>
            <person name="Kanematsu S."/>
        </authorList>
    </citation>
    <scope>NUCLEOTIDE SEQUENCE [LARGE SCALE GENOMIC DNA]</scope>
    <source>
        <strain evidence="2">W97</strain>
    </source>
</reference>
<dbReference type="Pfam" id="PF06985">
    <property type="entry name" value="HET"/>
    <property type="match status" value="1"/>
</dbReference>
<evidence type="ECO:0000313" key="3">
    <source>
        <dbReference type="Proteomes" id="UP000054516"/>
    </source>
</evidence>
<dbReference type="InterPro" id="IPR010730">
    <property type="entry name" value="HET"/>
</dbReference>
<proteinExistence type="predicted"/>
<name>A0A1W2TUD4_ROSNE</name>
<sequence length="915" mass="102610">MDLGTQLSPTRICDVCIKVPWLKLQAEDVRGTPHHKTRKALEESAKSCILCEMVLRAAISNYRDSRGTRHGRGYWRQSHAVDYHDQGSVRDVMYTKEMGSCMPESSTDYRTGAGRPVISPTGVFDADFKHIQKADDEPPSLETLEIGGPGDDLSDLPVWLYGNWWADSEPKGQGDDSHLWFMGVGARFARSQSHFDVFNLDPGSISLRGSAIGVCTTEESPISKGIPGRLREMNSNSDTAFSRLESWIKECSSNHPCCGTPPLNPKLPSRVVDIFAYDRGVTLFESKGQRGRYIALSHCWGASSRLMTTRETIEDLKEGIAISLLPNTFQDAIEITKRLGIRYLWVDCLCIIQDDAPDWERESSRMAEIYRNAYLTISASASTDSYSGCFPERKNDSYVSPPTLSLGYDIPREATGSRSCTLSFNHTAQPGVQSRIQLFEEWLPGSSFHTPQRTHIGTFGRRFDPIATEPLSSRGWTLQERLLSPRVIHYATDQMYFECEFQLVSEDGFKFLDIPFSMKQLLATERIPFGEHGISRSSGVSFTVGEYATGPVPGRRWKGGWLSIIENYSKKNLTVDQDKLPAIAGVARVIAEETGDTYIAGLWGRHFMEDLYWRVYAREESFENNGKDHGRRPIKGKVVGTVSRPRKYRAPSWSWASIDAPVKFNALSYSNLVAHLEDYHIEPAGSDEFGRVSDGRVELCGPIYEIKSHNSPEPWDRHGIPVAIEFADHRGVCTGEVYLDMPGEPLQFPCYALFLDPANALIIKGKDTEPYRDDAGNEDQQRLVPKNILTTEDINRSDQEMPKGDTTIWLKGDKTSEDPVVRASQPVVISEETHRKLREYWKVKGQSLYHKPAHAAVRIGVGRFVKRHGHSAAKEPRPYNAELDGPLGDNVLRVGGDESWGPVTRNDPIVSVTIF</sequence>